<dbReference type="EMBL" id="AAFI02000174">
    <property type="protein sequence ID" value="EAL61914.1"/>
    <property type="molecule type" value="Genomic_DNA"/>
</dbReference>
<dbReference type="RefSeq" id="XP_635414.1">
    <property type="nucleotide sequence ID" value="XM_630322.1"/>
</dbReference>
<dbReference type="AlphaFoldDB" id="Q54FC3"/>
<comment type="caution">
    <text evidence="1">The sequence shown here is derived from an EMBL/GenBank/DDBJ whole genome shotgun (WGS) entry which is preliminary data.</text>
</comment>
<dbReference type="InParanoid" id="Q54FC3"/>
<dbReference type="PaxDb" id="44689-DDB0189173"/>
<sequence>MSYPFPGVEAGVGDKIAIEAFKYGLKLAIKSAITRILVDVLSSSAISSIMRNGRIDINNQNAIELKSKLGDRAFRKIEADLFDIENKSREILINLLKRRIDEKSNEMYNNEYFKKLKKFADDIHKKPSDPEQPQDPEKVCKYLKKFEQAIDASSLVIEFVAFILNKYIYEEEEEGKEITDTKILTTKLISSLLIPMEEWEKLISSPHTSKEVFQAMETIMGSDPKYSTLTTTTIIDENDSSLMGVKPKAKAGDYEPSTDVLRLVSVGGKKLVNLVGTSSDKRESSWVKFWESVTNNCDSGRTCRIQTESPVHENIHNPVTPIVGGHIRKFGDSVRDTFLILPICNSHNVQRRFDEDQTGSPYLVGSLKAVAAEIASVKLSKRKYHSLGFHEFNSTLEESLNQLGLNDFIKQSIQKDYFDTINPLIKDSIEEAIKWMEKEYAPTFDDIIPIIGDIKTIYQVSTMQNATYSKFHDILNDKFSKINPNVKMEQTIEKLISDNSNNFDLALSLFYKKYYTEEFY</sequence>
<keyword evidence="2" id="KW-1185">Reference proteome</keyword>
<protein>
    <submittedName>
        <fullName evidence="1">Uncharacterized protein</fullName>
    </submittedName>
</protein>
<dbReference type="VEuPathDB" id="AmoebaDB:DDB_G0290967"/>
<proteinExistence type="predicted"/>
<evidence type="ECO:0000313" key="2">
    <source>
        <dbReference type="Proteomes" id="UP000002195"/>
    </source>
</evidence>
<dbReference type="GeneID" id="8627915"/>
<accession>Q54FC3</accession>
<dbReference type="KEGG" id="ddi:DDB_G0290967"/>
<dbReference type="dictyBase" id="DDB_G0290967"/>
<organism evidence="1 2">
    <name type="scientific">Dictyostelium discoideum</name>
    <name type="common">Social amoeba</name>
    <dbReference type="NCBI Taxonomy" id="44689"/>
    <lineage>
        <taxon>Eukaryota</taxon>
        <taxon>Amoebozoa</taxon>
        <taxon>Evosea</taxon>
        <taxon>Eumycetozoa</taxon>
        <taxon>Dictyostelia</taxon>
        <taxon>Dictyosteliales</taxon>
        <taxon>Dictyosteliaceae</taxon>
        <taxon>Dictyostelium</taxon>
    </lineage>
</organism>
<gene>
    <name evidence="1" type="ORF">DDB_G0290967</name>
</gene>
<name>Q54FC3_DICDI</name>
<dbReference type="Proteomes" id="UP000002195">
    <property type="component" value="Unassembled WGS sequence"/>
</dbReference>
<evidence type="ECO:0000313" key="1">
    <source>
        <dbReference type="EMBL" id="EAL61914.1"/>
    </source>
</evidence>
<dbReference type="eggNOG" id="ENOG502SXQM">
    <property type="taxonomic scope" value="Eukaryota"/>
</dbReference>
<dbReference type="HOGENOM" id="CLU_524226_0_0_1"/>
<reference evidence="1 2" key="1">
    <citation type="journal article" date="2005" name="Nature">
        <title>The genome of the social amoeba Dictyostelium discoideum.</title>
        <authorList>
            <consortium name="The Dictyostelium discoideum Sequencing Consortium"/>
            <person name="Eichinger L."/>
            <person name="Pachebat J.A."/>
            <person name="Glockner G."/>
            <person name="Rajandream M.A."/>
            <person name="Sucgang R."/>
            <person name="Berriman M."/>
            <person name="Song J."/>
            <person name="Olsen R."/>
            <person name="Szafranski K."/>
            <person name="Xu Q."/>
            <person name="Tunggal B."/>
            <person name="Kummerfeld S."/>
            <person name="Madera M."/>
            <person name="Konfortov B.A."/>
            <person name="Rivero F."/>
            <person name="Bankier A.T."/>
            <person name="Lehmann R."/>
            <person name="Hamlin N."/>
            <person name="Davies R."/>
            <person name="Gaudet P."/>
            <person name="Fey P."/>
            <person name="Pilcher K."/>
            <person name="Chen G."/>
            <person name="Saunders D."/>
            <person name="Sodergren E."/>
            <person name="Davis P."/>
            <person name="Kerhornou A."/>
            <person name="Nie X."/>
            <person name="Hall N."/>
            <person name="Anjard C."/>
            <person name="Hemphill L."/>
            <person name="Bason N."/>
            <person name="Farbrother P."/>
            <person name="Desany B."/>
            <person name="Just E."/>
            <person name="Morio T."/>
            <person name="Rost R."/>
            <person name="Churcher C."/>
            <person name="Cooper J."/>
            <person name="Haydock S."/>
            <person name="van Driessche N."/>
            <person name="Cronin A."/>
            <person name="Goodhead I."/>
            <person name="Muzny D."/>
            <person name="Mourier T."/>
            <person name="Pain A."/>
            <person name="Lu M."/>
            <person name="Harper D."/>
            <person name="Lindsay R."/>
            <person name="Hauser H."/>
            <person name="James K."/>
            <person name="Quiles M."/>
            <person name="Madan Babu M."/>
            <person name="Saito T."/>
            <person name="Buchrieser C."/>
            <person name="Wardroper A."/>
            <person name="Felder M."/>
            <person name="Thangavelu M."/>
            <person name="Johnson D."/>
            <person name="Knights A."/>
            <person name="Loulseged H."/>
            <person name="Mungall K."/>
            <person name="Oliver K."/>
            <person name="Price C."/>
            <person name="Quail M.A."/>
            <person name="Urushihara H."/>
            <person name="Hernandez J."/>
            <person name="Rabbinowitsch E."/>
            <person name="Steffen D."/>
            <person name="Sanders M."/>
            <person name="Ma J."/>
            <person name="Kohara Y."/>
            <person name="Sharp S."/>
            <person name="Simmonds M."/>
            <person name="Spiegler S."/>
            <person name="Tivey A."/>
            <person name="Sugano S."/>
            <person name="White B."/>
            <person name="Walker D."/>
            <person name="Woodward J."/>
            <person name="Winckler T."/>
            <person name="Tanaka Y."/>
            <person name="Shaulsky G."/>
            <person name="Schleicher M."/>
            <person name="Weinstock G."/>
            <person name="Rosenthal A."/>
            <person name="Cox E.C."/>
            <person name="Chisholm R.L."/>
            <person name="Gibbs R."/>
            <person name="Loomis W.F."/>
            <person name="Platzer M."/>
            <person name="Kay R.R."/>
            <person name="Williams J."/>
            <person name="Dear P.H."/>
            <person name="Noegel A.A."/>
            <person name="Barrell B."/>
            <person name="Kuspa A."/>
        </authorList>
    </citation>
    <scope>NUCLEOTIDE SEQUENCE [LARGE SCALE GENOMIC DNA]</scope>
    <source>
        <strain evidence="1 2">AX4</strain>
    </source>
</reference>